<keyword evidence="2" id="KW-1185">Reference proteome</keyword>
<dbReference type="AlphaFoldDB" id="A0A977PK33"/>
<dbReference type="InterPro" id="IPR027510">
    <property type="entry name" value="HMPDK_MptE"/>
</dbReference>
<dbReference type="KEGG" id="ipc:IPA_04480"/>
<dbReference type="PANTHER" id="PTHR39648">
    <property type="entry name" value="6-HYDROXYMETHYL-7,8-DIHYDROPTERIN PYROPHOSPHOKINASE"/>
    <property type="match status" value="1"/>
</dbReference>
<evidence type="ECO:0000313" key="2">
    <source>
        <dbReference type="Proteomes" id="UP001063698"/>
    </source>
</evidence>
<dbReference type="GO" id="GO:0003848">
    <property type="term" value="F:2-amino-4-hydroxy-6-hydroxymethyldihydropteridine diphosphokinase activity"/>
    <property type="evidence" value="ECO:0007669"/>
    <property type="project" value="InterPro"/>
</dbReference>
<dbReference type="EMBL" id="CP006868">
    <property type="protein sequence ID" value="UXD22411.1"/>
    <property type="molecule type" value="Genomic_DNA"/>
</dbReference>
<dbReference type="Proteomes" id="UP001063698">
    <property type="component" value="Chromosome"/>
</dbReference>
<proteinExistence type="predicted"/>
<name>A0A977PK33_9CREN</name>
<protein>
    <submittedName>
        <fullName evidence="1">Uncharacterized protein</fullName>
    </submittedName>
</protein>
<evidence type="ECO:0000313" key="1">
    <source>
        <dbReference type="EMBL" id="UXD22411.1"/>
    </source>
</evidence>
<gene>
    <name evidence="1" type="ORF">IPA_04480</name>
</gene>
<organism evidence="1 2">
    <name type="scientific">Ignicoccus pacificus DSM 13166</name>
    <dbReference type="NCBI Taxonomy" id="940294"/>
    <lineage>
        <taxon>Archaea</taxon>
        <taxon>Thermoproteota</taxon>
        <taxon>Thermoprotei</taxon>
        <taxon>Desulfurococcales</taxon>
        <taxon>Desulfurococcaceae</taxon>
        <taxon>Ignicoccus</taxon>
    </lineage>
</organism>
<accession>A0A977PK33</accession>
<sequence length="212" mass="23780">MQGLCQEWGVRCLSILKWIGADIERDRKVASRLQLFERKELPNYSCVEVIGPYEPMPTTSCPKMVVDGAIKIIKEVPELLVTDLDGATVEDVVRTVNSGGTVFLHLHGDNYFEALARIPLSLSHPKIIITTQHPALRPLCVPAFSDGSRAIVIANIIAKRVYITGFSNNEIIKIPPRKLIHPLKSRKLSYSRTYEVLAWQRYSGQSQEQVNG</sequence>
<dbReference type="PANTHER" id="PTHR39648:SF1">
    <property type="entry name" value="6-HYDROXYMETHYL-7,8-DIHYDROPTERIN PYROPHOSPHOKINASE"/>
    <property type="match status" value="1"/>
</dbReference>
<dbReference type="GO" id="GO:0005524">
    <property type="term" value="F:ATP binding"/>
    <property type="evidence" value="ECO:0007669"/>
    <property type="project" value="InterPro"/>
</dbReference>
<reference evidence="1" key="1">
    <citation type="submission" date="2013-11" db="EMBL/GenBank/DDBJ databases">
        <title>Comparative genomics of Ignicoccus.</title>
        <authorList>
            <person name="Podar M."/>
        </authorList>
    </citation>
    <scope>NUCLEOTIDE SEQUENCE</scope>
    <source>
        <strain evidence="1">DSM 13166</strain>
    </source>
</reference>